<dbReference type="PANTHER" id="PTHR11017:SF385">
    <property type="entry name" value="DISEASE RESISTANCE PROTEIN (TIR-NBS-LRR CLASS)-RELATED"/>
    <property type="match status" value="1"/>
</dbReference>
<feature type="domain" description="Disease resistance R13L4/SHOC-2-like LRR" evidence="6">
    <location>
        <begin position="799"/>
        <end position="892"/>
    </location>
</feature>
<organism evidence="7 8">
    <name type="scientific">Lithospermum erythrorhizon</name>
    <name type="common">Purple gromwell</name>
    <name type="synonym">Lithospermum officinale var. erythrorhizon</name>
    <dbReference type="NCBI Taxonomy" id="34254"/>
    <lineage>
        <taxon>Eukaryota</taxon>
        <taxon>Viridiplantae</taxon>
        <taxon>Streptophyta</taxon>
        <taxon>Embryophyta</taxon>
        <taxon>Tracheophyta</taxon>
        <taxon>Spermatophyta</taxon>
        <taxon>Magnoliopsida</taxon>
        <taxon>eudicotyledons</taxon>
        <taxon>Gunneridae</taxon>
        <taxon>Pentapetalae</taxon>
        <taxon>asterids</taxon>
        <taxon>lamiids</taxon>
        <taxon>Boraginales</taxon>
        <taxon>Boraginaceae</taxon>
        <taxon>Boraginoideae</taxon>
        <taxon>Lithospermeae</taxon>
        <taxon>Lithospermum</taxon>
    </lineage>
</organism>
<dbReference type="Gene3D" id="3.80.10.10">
    <property type="entry name" value="Ribonuclease Inhibitor"/>
    <property type="match status" value="3"/>
</dbReference>
<feature type="domain" description="Disease resistance R13L4/SHOC-2-like LRR" evidence="6">
    <location>
        <begin position="624"/>
        <end position="727"/>
    </location>
</feature>
<dbReference type="GO" id="GO:0051707">
    <property type="term" value="P:response to other organism"/>
    <property type="evidence" value="ECO:0007669"/>
    <property type="project" value="UniProtKB-ARBA"/>
</dbReference>
<evidence type="ECO:0000313" key="8">
    <source>
        <dbReference type="Proteomes" id="UP001454036"/>
    </source>
</evidence>
<dbReference type="GO" id="GO:0043531">
    <property type="term" value="F:ADP binding"/>
    <property type="evidence" value="ECO:0007669"/>
    <property type="project" value="InterPro"/>
</dbReference>
<feature type="domain" description="NB-ARC" evidence="4">
    <location>
        <begin position="46"/>
        <end position="218"/>
    </location>
</feature>
<dbReference type="GO" id="GO:0006952">
    <property type="term" value="P:defense response"/>
    <property type="evidence" value="ECO:0007669"/>
    <property type="project" value="UniProtKB-KW"/>
</dbReference>
<accession>A0AAV3PY33</accession>
<dbReference type="Pfam" id="PF23282">
    <property type="entry name" value="WHD_ROQ1"/>
    <property type="match status" value="1"/>
</dbReference>
<dbReference type="InterPro" id="IPR044974">
    <property type="entry name" value="Disease_R_plants"/>
</dbReference>
<dbReference type="InterPro" id="IPR042197">
    <property type="entry name" value="Apaf_helical"/>
</dbReference>
<dbReference type="Gene3D" id="1.10.8.430">
    <property type="entry name" value="Helical domain of apoptotic protease-activating factors"/>
    <property type="match status" value="1"/>
</dbReference>
<dbReference type="InterPro" id="IPR032675">
    <property type="entry name" value="LRR_dom_sf"/>
</dbReference>
<dbReference type="Pfam" id="PF23598">
    <property type="entry name" value="LRR_14"/>
    <property type="match status" value="2"/>
</dbReference>
<protein>
    <recommendedName>
        <fullName evidence="9">AAA+ ATPase domain-containing protein</fullName>
    </recommendedName>
</protein>
<dbReference type="EMBL" id="BAABME010002733">
    <property type="protein sequence ID" value="GAA0155852.1"/>
    <property type="molecule type" value="Genomic_DNA"/>
</dbReference>
<dbReference type="Proteomes" id="UP001454036">
    <property type="component" value="Unassembled WGS sequence"/>
</dbReference>
<dbReference type="InterPro" id="IPR002182">
    <property type="entry name" value="NB-ARC"/>
</dbReference>
<dbReference type="PANTHER" id="PTHR11017">
    <property type="entry name" value="LEUCINE-RICH REPEAT-CONTAINING PROTEIN"/>
    <property type="match status" value="1"/>
</dbReference>
<evidence type="ECO:0000256" key="3">
    <source>
        <dbReference type="ARBA" id="ARBA00022821"/>
    </source>
</evidence>
<reference evidence="7 8" key="1">
    <citation type="submission" date="2024-01" db="EMBL/GenBank/DDBJ databases">
        <title>The complete chloroplast genome sequence of Lithospermum erythrorhizon: insights into the phylogenetic relationship among Boraginaceae species and the maternal lineages of purple gromwells.</title>
        <authorList>
            <person name="Okada T."/>
            <person name="Watanabe K."/>
        </authorList>
    </citation>
    <scope>NUCLEOTIDE SEQUENCE [LARGE SCALE GENOMIC DNA]</scope>
</reference>
<evidence type="ECO:0000259" key="5">
    <source>
        <dbReference type="Pfam" id="PF23282"/>
    </source>
</evidence>
<evidence type="ECO:0000259" key="6">
    <source>
        <dbReference type="Pfam" id="PF23598"/>
    </source>
</evidence>
<evidence type="ECO:0000313" key="7">
    <source>
        <dbReference type="EMBL" id="GAA0155852.1"/>
    </source>
</evidence>
<dbReference type="SUPFAM" id="SSF52047">
    <property type="entry name" value="RNI-like"/>
    <property type="match status" value="1"/>
</dbReference>
<dbReference type="SUPFAM" id="SSF52540">
    <property type="entry name" value="P-loop containing nucleoside triphosphate hydrolases"/>
    <property type="match status" value="1"/>
</dbReference>
<sequence>MLCAILTQCNCLSDEIVIQSIVNRVLREVVNVPIVVAPYLVGLDSQFEKLMDVLNVSSHNGIKVLRIHGIGGVGKTTLAKALYNKLAKHFEYRGFILNVREMYAKHGDAVHLQNKLISSLSSGSSPVNNEHFGMRAIRRLFQENRVLLVLDDVESPEQLRPLVIELDSISEGSRVIITTRNSRPFDMDSDIKVKVYELRELDKSNSRRLFSYYAFRRENPTQNLVNLSNEIVRLTGGLPLALEVFGSFLFDKNEDQWPDALEKLKTNPPDKLQLVLRTSYDALDIEEKCVFLDISCLFLNLEIKKEYVIDVLRGCEFRGETAIATLVSRSLLKVTVEDTLTMHDQIRDMGRQIVKEMSFPSRLWDSEVVIRVLLGMKGSPKTEGISLDLDRKGVSRFKSAKDAALDKLKTTPTLTYLSTYIKEVYGKYIQNGVNVYGKYIQNGVNEKGEMVLNTALIKPMVNLRLLQFSKVTLQGNLQELPSTLKWLQLRHCNLDHLAFDFCPEELGVLDLSESNIKKLWGWKWNWNRPKVKSKLKVLNLHGCYNIVETPDLSLHHSLDKLIFERCSSLERVHQSITDLASLRHLNFRDCENLSNLPSDISGLKNLEVLILSGCKRLKDLPESMGRLTSLRELFLGKTNIDRLPETIFRLVKLEKLDLARCEMLKQLPRNIGKLSSLREMSLYSSSLDYIPETIGSLANLEILNLMWCESLTVIPDTIGNIKSLREFFLDSSSIRILPESIGSLHNLCELSIGNCSGMSSFPSTIEGLSNLIELQLSNTLITKLPDQLQWLKSVRKLEMRNCTNLNFLPESLGDMSSLERLIITNASITYLPESTGKLENLIMLRLTKCKKLIKLPKSFGDLKSLHHLYIDETAVTRLPESFGMLSSLMVLRMAKKPYDRVHQIPGTDDSDADMESRVLPTSFSNLSSLQEFDARAWKIPEDIRDDFEKLSALESLSLGHNDFHKLPSSLRGLSLLKKLILPHCKNLRYIPALPSSLIEVNAANCGELQDIYDVSNLEYLEELNLTNCRKLRNVLGLESLKSLRRLHMSGCDRCAPVLQGFSKDAVKKLHNLSIPGNKIPDWFPKETVCFSARRNNKLKSIVVGVVVSVDSGIPDSLRDELPVIPDVYAEIIRVDKPIFRSALNLQGVPKSNENQLYLCRFEDYHPLVSILEDGDEIVVARREPPFMQGIELIESGMRLVFEHDDDYDGDEESLDEREQTQSERLRKFIASQWRNQVG</sequence>
<keyword evidence="1" id="KW-0433">Leucine-rich repeat</keyword>
<proteinExistence type="predicted"/>
<name>A0AAV3PY33_LITER</name>
<dbReference type="Gene3D" id="3.40.50.300">
    <property type="entry name" value="P-loop containing nucleotide triphosphate hydrolases"/>
    <property type="match status" value="1"/>
</dbReference>
<dbReference type="SMART" id="SM00369">
    <property type="entry name" value="LRR_TYP"/>
    <property type="match status" value="8"/>
</dbReference>
<evidence type="ECO:0000259" key="4">
    <source>
        <dbReference type="Pfam" id="PF00931"/>
    </source>
</evidence>
<keyword evidence="2" id="KW-0677">Repeat</keyword>
<dbReference type="SUPFAM" id="SSF52058">
    <property type="entry name" value="L domain-like"/>
    <property type="match status" value="2"/>
</dbReference>
<evidence type="ECO:0000256" key="2">
    <source>
        <dbReference type="ARBA" id="ARBA00022737"/>
    </source>
</evidence>
<keyword evidence="3" id="KW-0611">Plant defense</keyword>
<keyword evidence="8" id="KW-1185">Reference proteome</keyword>
<feature type="domain" description="Disease resistance protein Roq1-like winged-helix" evidence="5">
    <location>
        <begin position="285"/>
        <end position="358"/>
    </location>
</feature>
<dbReference type="PRINTS" id="PR00364">
    <property type="entry name" value="DISEASERSIST"/>
</dbReference>
<comment type="caution">
    <text evidence="7">The sequence shown here is derived from an EMBL/GenBank/DDBJ whole genome shotgun (WGS) entry which is preliminary data.</text>
</comment>
<evidence type="ECO:0000256" key="1">
    <source>
        <dbReference type="ARBA" id="ARBA00022614"/>
    </source>
</evidence>
<dbReference type="InterPro" id="IPR027417">
    <property type="entry name" value="P-loop_NTPase"/>
</dbReference>
<dbReference type="AlphaFoldDB" id="A0AAV3PY33"/>
<dbReference type="InterPro" id="IPR058192">
    <property type="entry name" value="WHD_ROQ1-like"/>
</dbReference>
<gene>
    <name evidence="7" type="ORF">LIER_13486</name>
</gene>
<dbReference type="InterPro" id="IPR003591">
    <property type="entry name" value="Leu-rich_rpt_typical-subtyp"/>
</dbReference>
<dbReference type="InterPro" id="IPR055414">
    <property type="entry name" value="LRR_R13L4/SHOC2-like"/>
</dbReference>
<evidence type="ECO:0008006" key="9">
    <source>
        <dbReference type="Google" id="ProtNLM"/>
    </source>
</evidence>
<dbReference type="Pfam" id="PF00931">
    <property type="entry name" value="NB-ARC"/>
    <property type="match status" value="1"/>
</dbReference>